<accession>A0A815LQK9</accession>
<name>A0A815LQK9_ADIRI</name>
<keyword evidence="2" id="KW-0472">Membrane</keyword>
<evidence type="ECO:0000313" key="3">
    <source>
        <dbReference type="EMBL" id="CAF1406354.1"/>
    </source>
</evidence>
<evidence type="ECO:0000313" key="4">
    <source>
        <dbReference type="Proteomes" id="UP000663852"/>
    </source>
</evidence>
<evidence type="ECO:0000256" key="1">
    <source>
        <dbReference type="SAM" id="MobiDB-lite"/>
    </source>
</evidence>
<feature type="compositionally biased region" description="Low complexity" evidence="1">
    <location>
        <begin position="223"/>
        <end position="275"/>
    </location>
</feature>
<feature type="compositionally biased region" description="Polar residues" evidence="1">
    <location>
        <begin position="44"/>
        <end position="53"/>
    </location>
</feature>
<reference evidence="3" key="1">
    <citation type="submission" date="2021-02" db="EMBL/GenBank/DDBJ databases">
        <authorList>
            <person name="Nowell W R."/>
        </authorList>
    </citation>
    <scope>NUCLEOTIDE SEQUENCE</scope>
</reference>
<gene>
    <name evidence="3" type="ORF">EDS130_LOCUS36386</name>
</gene>
<keyword evidence="2" id="KW-0812">Transmembrane</keyword>
<sequence length="507" mass="54958">MLRSKLVVQSKTNVNVAKVLRRDHPVLPSKIHRKPIRRKILPQEGNSTNDETIVSSVSSTNSTDSNEQEVYYIIRVPPVLTQFDNRSSETPCLVKLSENSSVPNNDNFYHRSTSTLVSMIPALSGDVGLSVNEKKISRRDGTNYDKPVSKKNQPTSMKKINLENLHATEKDNRRHWRLFRKMCPFCSNCCCLVSFIAVLLLLVAIAALLVYLLTKHATTTTTTTTTTTSVTTTTSTTSTTTTTTSTSTSTSSTSSTSTSTSTSTTTTATMTTTTTPTPPCVPTSVGSASTLYSTSSGANTVYTCFAYEWTSPTTGPVKLAFQLRHDPDLWYVDDVSVYAGGTQMLTNGGFENALLSPWVVSNPNGPCSGSAGHVSSSSCRSGSQCFSDGSNGCADQVAQQFTATAGQLYLVSFWLKSGNTGSNANDVNCVEMFYRACAAKSSKPSMLLNFDTLKPTINQIFWVCQINDTEMTLEDVIGSITLSGKQAPDVIIDKQLAGLVVDYWDRL</sequence>
<dbReference type="EMBL" id="CAJNOJ010000337">
    <property type="protein sequence ID" value="CAF1406354.1"/>
    <property type="molecule type" value="Genomic_DNA"/>
</dbReference>
<feature type="region of interest" description="Disordered" evidence="1">
    <location>
        <begin position="41"/>
        <end position="62"/>
    </location>
</feature>
<proteinExistence type="predicted"/>
<dbReference type="Gene3D" id="2.60.120.260">
    <property type="entry name" value="Galactose-binding domain-like"/>
    <property type="match status" value="1"/>
</dbReference>
<organism evidence="3 4">
    <name type="scientific">Adineta ricciae</name>
    <name type="common">Rotifer</name>
    <dbReference type="NCBI Taxonomy" id="249248"/>
    <lineage>
        <taxon>Eukaryota</taxon>
        <taxon>Metazoa</taxon>
        <taxon>Spiralia</taxon>
        <taxon>Gnathifera</taxon>
        <taxon>Rotifera</taxon>
        <taxon>Eurotatoria</taxon>
        <taxon>Bdelloidea</taxon>
        <taxon>Adinetida</taxon>
        <taxon>Adinetidae</taxon>
        <taxon>Adineta</taxon>
    </lineage>
</organism>
<comment type="caution">
    <text evidence="3">The sequence shown here is derived from an EMBL/GenBank/DDBJ whole genome shotgun (WGS) entry which is preliminary data.</text>
</comment>
<feature type="region of interest" description="Disordered" evidence="1">
    <location>
        <begin position="223"/>
        <end position="279"/>
    </location>
</feature>
<dbReference type="AlphaFoldDB" id="A0A815LQK9"/>
<feature type="transmembrane region" description="Helical" evidence="2">
    <location>
        <begin position="192"/>
        <end position="213"/>
    </location>
</feature>
<dbReference type="Proteomes" id="UP000663852">
    <property type="component" value="Unassembled WGS sequence"/>
</dbReference>
<protein>
    <submittedName>
        <fullName evidence="3">Uncharacterized protein</fullName>
    </submittedName>
</protein>
<keyword evidence="2" id="KW-1133">Transmembrane helix</keyword>
<evidence type="ECO:0000256" key="2">
    <source>
        <dbReference type="SAM" id="Phobius"/>
    </source>
</evidence>